<feature type="region of interest" description="Disordered" evidence="6">
    <location>
        <begin position="2369"/>
        <end position="2402"/>
    </location>
</feature>
<dbReference type="SMART" id="SM00912">
    <property type="entry name" value="Haemagg_act"/>
    <property type="match status" value="1"/>
</dbReference>
<feature type="region of interest" description="Disordered" evidence="6">
    <location>
        <begin position="444"/>
        <end position="463"/>
    </location>
</feature>
<evidence type="ECO:0000256" key="6">
    <source>
        <dbReference type="SAM" id="MobiDB-lite"/>
    </source>
</evidence>
<dbReference type="InterPro" id="IPR024973">
    <property type="entry name" value="ESPR"/>
</dbReference>
<dbReference type="SUPFAM" id="SSF51126">
    <property type="entry name" value="Pectin lyase-like"/>
    <property type="match status" value="1"/>
</dbReference>
<dbReference type="GO" id="GO:0090729">
    <property type="term" value="F:toxin activity"/>
    <property type="evidence" value="ECO:0007669"/>
    <property type="project" value="UniProtKB-KW"/>
</dbReference>
<evidence type="ECO:0000256" key="2">
    <source>
        <dbReference type="ARBA" id="ARBA00022656"/>
    </source>
</evidence>
<dbReference type="Pfam" id="PF05594">
    <property type="entry name" value="Fil_haemagg"/>
    <property type="match status" value="18"/>
</dbReference>
<dbReference type="InterPro" id="IPR025157">
    <property type="entry name" value="Hemagglutinin_rpt"/>
</dbReference>
<feature type="compositionally biased region" description="Basic and acidic residues" evidence="6">
    <location>
        <begin position="3080"/>
        <end position="3090"/>
    </location>
</feature>
<proteinExistence type="inferred from homology"/>
<evidence type="ECO:0000256" key="3">
    <source>
        <dbReference type="ARBA" id="ARBA00022913"/>
    </source>
</evidence>
<feature type="compositionally biased region" description="Gly residues" evidence="6">
    <location>
        <begin position="3152"/>
        <end position="3164"/>
    </location>
</feature>
<keyword evidence="4" id="KW-0843">Virulence</keyword>
<dbReference type="NCBIfam" id="TIGR01731">
    <property type="entry name" value="fil_hemag_20aa"/>
    <property type="match status" value="46"/>
</dbReference>
<protein>
    <submittedName>
        <fullName evidence="8">Hemagglutinin repeat-containing protein</fullName>
    </submittedName>
</protein>
<dbReference type="EMBL" id="ABLOKC030000016">
    <property type="protein sequence ID" value="EML1472369.1"/>
    <property type="molecule type" value="Genomic_DNA"/>
</dbReference>
<dbReference type="NCBIfam" id="TIGR01901">
    <property type="entry name" value="adhes_NPXG"/>
    <property type="match status" value="1"/>
</dbReference>
<accession>A0AAI9DLR5</accession>
<dbReference type="Pfam" id="PF04829">
    <property type="entry name" value="PT-VENN"/>
    <property type="match status" value="1"/>
</dbReference>
<dbReference type="InterPro" id="IPR008619">
    <property type="entry name" value="Filamentous_hemagglutn_rpt"/>
</dbReference>
<feature type="compositionally biased region" description="Low complexity" evidence="6">
    <location>
        <begin position="3136"/>
        <end position="3151"/>
    </location>
</feature>
<keyword evidence="2" id="KW-0800">Toxin</keyword>
<comment type="caution">
    <text evidence="8">The sequence shown here is derived from an EMBL/GenBank/DDBJ whole genome shotgun (WGS) entry which is preliminary data.</text>
</comment>
<dbReference type="Gene3D" id="2.160.20.10">
    <property type="entry name" value="Single-stranded right-handed beta-helix, Pectin lyase-like"/>
    <property type="match status" value="1"/>
</dbReference>
<dbReference type="Pfam" id="PF05860">
    <property type="entry name" value="TPS"/>
    <property type="match status" value="1"/>
</dbReference>
<name>A0AAI9DLR5_PLUGE</name>
<gene>
    <name evidence="8" type="ORF">QEG54_003116</name>
</gene>
<feature type="compositionally biased region" description="Low complexity" evidence="6">
    <location>
        <begin position="3165"/>
        <end position="3174"/>
    </location>
</feature>
<dbReference type="InterPro" id="IPR008638">
    <property type="entry name" value="FhaB/CdiA-like_TPS"/>
</dbReference>
<evidence type="ECO:0000256" key="1">
    <source>
        <dbReference type="ARBA" id="ARBA00004219"/>
    </source>
</evidence>
<dbReference type="InterPro" id="IPR011050">
    <property type="entry name" value="Pectin_lyase_fold/virulence"/>
</dbReference>
<feature type="compositionally biased region" description="Gly residues" evidence="6">
    <location>
        <begin position="2340"/>
        <end position="2351"/>
    </location>
</feature>
<dbReference type="GO" id="GO:0003824">
    <property type="term" value="F:catalytic activity"/>
    <property type="evidence" value="ECO:0007669"/>
    <property type="project" value="UniProtKB-ARBA"/>
</dbReference>
<sequence length="3888" mass="396788">MNRHCYRIIFNRARRMLVVVSELARARGGDTGRGPGCVPECVAALRPLTLALWLAGGMISAAAQAETIAPDRSAPGGQQPTVMQTGNGLPQVNIQTPNDKGLSHNKYSQFDVGERGAILNNSQHNTQTQLAGQVAGNPWLAKGSAKVILNEVNSMNPSQLRGFVEVAGQKADVIIANPAGITCSGCGFINAGRNTLAAGRVRLENGQVAGYDVDRGRITISGGGMNATGQDYTRLIARAVDVNARLQAGDLKITTGRNQTDADGNVIQVKADDPDGRPQFAVDTASLGGMYANRITLVGTERGVGVRNAGEIGATQGGFTLNAEGKLTNSGTLYSQQDLALKTAQLDNQGHIATGGNLSVTNQGSLTNSGQMRADQDLRLDTSGVLRSEAGSSLIAGRNTTVNAQSVEADSGSALGAGIDDNGQATRSGQLTVNAAGRLASHGTHLSRDGFTASGSEVDLSGSQNRSAAVTATARDGNLSVDGALIDADRATLSSARAFSSRNSAIAASQLNIRAADKIDNSGGTLISRGTQGFSLSSREIDNSGGTLASAGDFTLTSSRLINTGGQLGSDSGNVTIQGGDIAGAEGKILAAKALSVSGQQIVLDGGLTQGQQVNLQGETLSLQNAHLLQTGDGEAQIGASGLLNTRGGLIESAGAMTLSAGSMDNTEGRIASNGNLGVRSGDLDNTSGTLIAQRLDIHAAALTNRQGTLEGLQTVAIDAGSLDSQQGFISADGGDASLSVTGDIDNRGGNLQSAKNLFLSGNALDNQSGRVLAAGGQLQAGFTGSVNNGGGRLIAQQLALTAGELNNHQGAISAASGGSALDLSGAFDNSGGTLESADGLTLNAASLDNTAGRIATPGALNVDLHGGSLINARTDADGLGLLSGQTLTLYSGDLNNLNGNLQARNLILNAGNINNQSGYLGASESLTLKGTSLNNADGLLSADGGAASLSLTGALANRQGTLQSQQAMNLNAASLDNDGGKILSAKSQVNGAFSGTLSNRGGSVLAGTALELRSASLDNQQGIIAATHGDSRLTTGALNNQGGDIESSQRLTVDAGQLDNSGGQLLASDAMQVVSDGLINDGGLIQARNALAIDTRGGALSNTGTLTDSTGIRSGGLLTLTAGDVDNQGGLISGESLTAQGKAWNNQGGELSSAGDLSLSGASLNNAQGLVSASEGALTASLAQDLNNQRGTLQSGQSLGVSAGSVNNSDGALLAAGGSADVRVQDAFNNQRGELLARNDVRLNAGDVDNQGGRVSALNGGAFIGAAAGILNQGGIIDAASALQLKGDRIANAGGQIVASGGALAASAREIANQSGRMAAQGDLQIDGQTLDNSDGTLTSVEGQLRASLADTINNQRGVVQSGHDVLLQGGALDNREGTVLAVDGVNRIAVDGALLNGGGEIASQQAVELRAGSVDNQNGTVSSQTGALNVSVDGLLNNQQGALEGAGPVEISAGSLNNRSGSLLSAADNLAVSVAQGLDNQGGQIAARRGVTLAADDLNNVQGMVTAVEGPLTVNGGQRLDNTDGTLQSTGDLNLSAASLTNQRGTLQSTAGDSTLSLTGGLNNQQGFVSAGNRLTLNGAEMDNRDGVLVAKHIDLTSQALTNRNGLIQGSDALTINTQGNLLDNSGTNGDSTGLRSGGSLSLSTGGLNNQGGLIAANALTVRGQDVDNRQGLINSTGDSQLTTGDLNNQSGVIQSGGSISLDTRGAGLHNEQGTLLADKILTLSAGALGNAQGLIQGGAGLTVAGSQLDNGRGQLLSGGGLTTRVDSLNNDAGLIYAAGDADVSASQDLSNQQGLIKADGALTVSAAQLDNQNTRGSGQGIEARDLTLNAASLNNQSGALRAGDTLQANVSERLNNQSGLISSQNSLTIGQPGQRPALANGGGDIVANGDASLWLGQIDGVGRITSGGSLSLDVASALNQDGSLAAGNDLTLNTNGNALTNAGSINAGNQLTLNSGHLDNLQSGDINSGTTRVNASDILNQGLIDGGDVLIRTGDLHNTGTGRIYGDRLAIDARTLLNDKAGDTAATIAAREDLVIATDRLVNQDHGLIYSNGGLSIGGALNEAGELSGQASQVENLSATIEAMGDLRIDAAQTENRDIHLTVSDSLQNVSVSDNMLEVELCSGREWPEGCGRIDGQHYRFNGHVINYEQGETSNVAFDFDRDGRSYALDAEGNRITVNVNGQDEYVYLWQDTANDIIWFNLPGVTDAGRRFDVFSFTRSVKEQAVSGQDSAVIRSGGNLLLNGGLHNKDSQVVAGQDLTINGNVNNDETTVRQEITDDGVVIRAGKRKEHKETHFEGQGAYQPPLQEIDLPLHLTVQQQGQGPADGRTIDGQKPTTGGGEQAAGLNGGAELMRRDDRTLVTEVALPPGQSVDTQLRPVNDTLTDSADHSPSDLQRRSGADGLVDVALSGAGGLTSGATGSLNGTLGNAQLDGTQSGAPTTVPAGQDNWVLRSVTGPVKVPDSSLFVLHPGTDSNYLVETDPRFTQGKKALSSGDFYSQDQLQKRLGDGYYEQSLVRDQIVKATGQRYLSGYSDDEEQYRALLSSGKSFTERFGIAPGVDLTPEQMLQVTSDMVIMVNQTVTLPDGSTQVVSVPKVYARVKPGDLKGDGALLSGNNVRINTAGDVINSGTIQGRDLTAISAGNLLNTGDISGNRTQLVATNDIVNRGGQLKGGDQLSLQAGHDILNVTDSYQKGSEGWLGRQAVITVTNDKGELSAEAGHDIHMTASQLSNQGKDSITRLVAGNDITLDTAGISHATDYTRNSKNYDRSMETREIGSTIGVGGDLLMQAGHDLNLRAADVTATGDAALMAGNDVNLLSGEDTWDQSSRAKWTKHGTFSKTTTKIASEMHRETAASSTVSGDNVTVMAGNNLTSEGSNILGTHDVTLGAKNNITLTTADESDHSFFSETKKKSGISSTGGIGISAGSSSQKVTSDDLSNVKKGSVVGSSQGNLTLLAGNGVNIHGSDLVAGEDMTIQGKNVNITAAENSHTALTTRETKSSGLTLGLSGTVGSALNTATEQLKSARNEEDGRLAALKGTQAALTGYQATQAARLAQGAADSNEGNYAGITLSYGSQKSKSENRLEEHTASPSHVQAGRDVTIRATDGDLNIQGSDLQAGRDMGLAASRDINMTSGQNSSESSGSNKSHGGSVGVGVAAGSGSAGFSVSASANQSKGRENGSSLTHTETTASAGRTLTIDSGRDILMQGAQGSGESIIANAGRNLTITSEQDSDRYDMKQTGSSAGASVTWGAGFSGSASVSASRDRMNSNFDSVQEQSGLFAGNGGFDVNVGSHTQLNGGVLASTATPDKNRLETGTLGWRDIGNQADFTVEHQSAGVSTGGSYAGQFIGNMASNTLTGAHGSGHDSSTTHAAVEAGTIIIRDPGNQQQDVSTLSRDTEHAANGLSPIFDKEKEQRRLQEAQLIGEIGTQVADIARTEGKIAGEKARNDPAALKAAKEKLVAEGKPDPSRQEIADQAYASAMKPWGTGSTVQQAISAATAAVQGLAGGNIGQAISGAAAPYLAEVIHNMTTTKDANGNEVVNTQANLMAHAVLGAVVASAQGNSALAGASGGALGEYIAQQIYPGVPRDKLTEEQKQTISALGTLAAGLAGGLTGGSTADAVAGAQAGKNAVENNFLNQGHPQEYADKYKACNGNAGCEQNIRKEMAKESAENVQKLKSCWDSGDAACVADMRAKMELSDQAYTELRKQDDMAGRAYESSAQWYADIIDQCAGKCGWLEASLLKTGADGLSNIAYGALGAGSVPKPGQAGSANDIRFANEISKDISAIGKQTDIDFAAKNTKKSAGQIVVKNITPDEAINNLSANGYTKAMSKDGSVTIMSKGDTVYRFYPFSTGGGIVGAESGVPSASVSVGGKIISKIRFPGEK</sequence>
<comment type="similarity">
    <text evidence="5">In the N-terminal section; belongs to the CdiA toxin family.</text>
</comment>
<evidence type="ECO:0000313" key="8">
    <source>
        <dbReference type="EMBL" id="EML1472369.1"/>
    </source>
</evidence>
<feature type="region of interest" description="Disordered" evidence="6">
    <location>
        <begin position="2321"/>
        <end position="2352"/>
    </location>
</feature>
<dbReference type="InterPro" id="IPR010069">
    <property type="entry name" value="CdiA_FHA1_rpt"/>
</dbReference>
<evidence type="ECO:0000256" key="4">
    <source>
        <dbReference type="ARBA" id="ARBA00023026"/>
    </source>
</evidence>
<dbReference type="Pfam" id="PF13332">
    <property type="entry name" value="Fil_haemagg_2"/>
    <property type="match status" value="3"/>
</dbReference>
<dbReference type="InterPro" id="IPR012334">
    <property type="entry name" value="Pectin_lyas_fold"/>
</dbReference>
<comment type="subcellular location">
    <subcellularLocation>
        <location evidence="1">Target cell</location>
        <location evidence="1">Target cell cytoplasm</location>
    </subcellularLocation>
</comment>
<evidence type="ECO:0000259" key="7">
    <source>
        <dbReference type="SMART" id="SM00912"/>
    </source>
</evidence>
<feature type="compositionally biased region" description="Polar residues" evidence="6">
    <location>
        <begin position="3181"/>
        <end position="3197"/>
    </location>
</feature>
<keyword evidence="3" id="KW-1266">Target cell cytoplasm</keyword>
<feature type="domain" description="Filamentous haemagglutinin FhaB/tRNA nuclease CdiA-like TPS" evidence="7">
    <location>
        <begin position="86"/>
        <end position="206"/>
    </location>
</feature>
<evidence type="ECO:0000256" key="5">
    <source>
        <dbReference type="ARBA" id="ARBA00024043"/>
    </source>
</evidence>
<dbReference type="InterPro" id="IPR006914">
    <property type="entry name" value="VENN_dom"/>
</dbReference>
<dbReference type="Pfam" id="PF13018">
    <property type="entry name" value="ESPR"/>
    <property type="match status" value="1"/>
</dbReference>
<organism evidence="8">
    <name type="scientific">Pluralibacter gergoviae</name>
    <name type="common">Enterobacter gergoviae</name>
    <dbReference type="NCBI Taxonomy" id="61647"/>
    <lineage>
        <taxon>Bacteria</taxon>
        <taxon>Pseudomonadati</taxon>
        <taxon>Pseudomonadota</taxon>
        <taxon>Gammaproteobacteria</taxon>
        <taxon>Enterobacterales</taxon>
        <taxon>Enterobacteriaceae</taxon>
        <taxon>Pluralibacter</taxon>
    </lineage>
</organism>
<feature type="region of interest" description="Disordered" evidence="6">
    <location>
        <begin position="3079"/>
        <end position="3100"/>
    </location>
</feature>
<reference evidence="8" key="1">
    <citation type="submission" date="2024-02" db="EMBL/GenBank/DDBJ databases">
        <authorList>
            <consortium name="Clinical and Environmental Microbiology Branch: Whole genome sequencing antimicrobial resistance pathogens in the healthcare setting"/>
        </authorList>
    </citation>
    <scope>NUCLEOTIDE SEQUENCE</scope>
    <source>
        <strain evidence="8">2021DK-00143</strain>
    </source>
</reference>
<feature type="region of interest" description="Disordered" evidence="6">
    <location>
        <begin position="3133"/>
        <end position="3197"/>
    </location>
</feature>
<feature type="compositionally biased region" description="Basic and acidic residues" evidence="6">
    <location>
        <begin position="2389"/>
        <end position="2402"/>
    </location>
</feature>